<keyword evidence="2" id="KW-1185">Reference proteome</keyword>
<dbReference type="EMBL" id="AVOT02011118">
    <property type="protein sequence ID" value="MBW0491513.1"/>
    <property type="molecule type" value="Genomic_DNA"/>
</dbReference>
<organism evidence="1 2">
    <name type="scientific">Austropuccinia psidii MF-1</name>
    <dbReference type="NCBI Taxonomy" id="1389203"/>
    <lineage>
        <taxon>Eukaryota</taxon>
        <taxon>Fungi</taxon>
        <taxon>Dikarya</taxon>
        <taxon>Basidiomycota</taxon>
        <taxon>Pucciniomycotina</taxon>
        <taxon>Pucciniomycetes</taxon>
        <taxon>Pucciniales</taxon>
        <taxon>Sphaerophragmiaceae</taxon>
        <taxon>Austropuccinia</taxon>
    </lineage>
</organism>
<dbReference type="Proteomes" id="UP000765509">
    <property type="component" value="Unassembled WGS sequence"/>
</dbReference>
<comment type="caution">
    <text evidence="1">The sequence shown here is derived from an EMBL/GenBank/DDBJ whole genome shotgun (WGS) entry which is preliminary data.</text>
</comment>
<proteinExistence type="predicted"/>
<name>A0A9Q3H4E4_9BASI</name>
<sequence length="99" mass="11496">MKRVRPNDTEAVRFVERSAQEPEVVVNNSRISSTIYRNITHTPIEHNVVTPESNLNSDALWLQMSQYSEKTEKQLEELEASHERMKILTASMDKIIQNL</sequence>
<evidence type="ECO:0000313" key="1">
    <source>
        <dbReference type="EMBL" id="MBW0491513.1"/>
    </source>
</evidence>
<reference evidence="1" key="1">
    <citation type="submission" date="2021-03" db="EMBL/GenBank/DDBJ databases">
        <title>Draft genome sequence of rust myrtle Austropuccinia psidii MF-1, a brazilian biotype.</title>
        <authorList>
            <person name="Quecine M.C."/>
            <person name="Pachon D.M.R."/>
            <person name="Bonatelli M.L."/>
            <person name="Correr F.H."/>
            <person name="Franceschini L.M."/>
            <person name="Leite T.F."/>
            <person name="Margarido G.R.A."/>
            <person name="Almeida C.A."/>
            <person name="Ferrarezi J.A."/>
            <person name="Labate C.A."/>
        </authorList>
    </citation>
    <scope>NUCLEOTIDE SEQUENCE</scope>
    <source>
        <strain evidence="1">MF-1</strain>
    </source>
</reference>
<accession>A0A9Q3H4E4</accession>
<gene>
    <name evidence="1" type="ORF">O181_031228</name>
</gene>
<protein>
    <submittedName>
        <fullName evidence="1">Uncharacterized protein</fullName>
    </submittedName>
</protein>
<dbReference type="AlphaFoldDB" id="A0A9Q3H4E4"/>
<evidence type="ECO:0000313" key="2">
    <source>
        <dbReference type="Proteomes" id="UP000765509"/>
    </source>
</evidence>